<accession>A0A6S7JK25</accession>
<keyword evidence="2" id="KW-1185">Reference proteome</keyword>
<name>A0A6S7JK25_PARCT</name>
<dbReference type="GO" id="GO:0003676">
    <property type="term" value="F:nucleic acid binding"/>
    <property type="evidence" value="ECO:0007669"/>
    <property type="project" value="InterPro"/>
</dbReference>
<dbReference type="PANTHER" id="PTHR47331:SF5">
    <property type="entry name" value="RIBONUCLEASE H"/>
    <property type="match status" value="1"/>
</dbReference>
<dbReference type="PANTHER" id="PTHR47331">
    <property type="entry name" value="PHD-TYPE DOMAIN-CONTAINING PROTEIN"/>
    <property type="match status" value="1"/>
</dbReference>
<evidence type="ECO:0000313" key="2">
    <source>
        <dbReference type="Proteomes" id="UP001152795"/>
    </source>
</evidence>
<dbReference type="InterPro" id="IPR036397">
    <property type="entry name" value="RNaseH_sf"/>
</dbReference>
<sequence length="221" mass="25389">MTLNEIRSNGYWIINGVSAVGSYISKCFLCRKLRRSAESQKMANLPEDRLEPAPPFTYCAVDFFGPWYIKERRKEVKRYGVLFTCMSSRAIHLETSATMETDSFINALRRFICRRGPVRQIRSDRGTNFVGASKELKQALTEFNYANITTELLKRNCDWIETNRSKDGYVRTVMLAKADGFLDSKGVRTRSQRRLERPIDKLILLVEGEGQDAESVPVEEP</sequence>
<dbReference type="AlphaFoldDB" id="A0A6S7JK25"/>
<gene>
    <name evidence="1" type="ORF">PACLA_8A021628</name>
</gene>
<dbReference type="EMBL" id="CACRXK020017514">
    <property type="protein sequence ID" value="CAB4031298.1"/>
    <property type="molecule type" value="Genomic_DNA"/>
</dbReference>
<reference evidence="1" key="1">
    <citation type="submission" date="2020-04" db="EMBL/GenBank/DDBJ databases">
        <authorList>
            <person name="Alioto T."/>
            <person name="Alioto T."/>
            <person name="Gomez Garrido J."/>
        </authorList>
    </citation>
    <scope>NUCLEOTIDE SEQUENCE</scope>
    <source>
        <strain evidence="1">A484AB</strain>
    </source>
</reference>
<protein>
    <submittedName>
        <fullName evidence="1">Uncharacterized protein LOC111319323</fullName>
    </submittedName>
</protein>
<dbReference type="SUPFAM" id="SSF53098">
    <property type="entry name" value="Ribonuclease H-like"/>
    <property type="match status" value="1"/>
</dbReference>
<evidence type="ECO:0000313" key="1">
    <source>
        <dbReference type="EMBL" id="CAB4031298.1"/>
    </source>
</evidence>
<organism evidence="1 2">
    <name type="scientific">Paramuricea clavata</name>
    <name type="common">Red gorgonian</name>
    <name type="synonym">Violescent sea-whip</name>
    <dbReference type="NCBI Taxonomy" id="317549"/>
    <lineage>
        <taxon>Eukaryota</taxon>
        <taxon>Metazoa</taxon>
        <taxon>Cnidaria</taxon>
        <taxon>Anthozoa</taxon>
        <taxon>Octocorallia</taxon>
        <taxon>Malacalcyonacea</taxon>
        <taxon>Plexauridae</taxon>
        <taxon>Paramuricea</taxon>
    </lineage>
</organism>
<comment type="caution">
    <text evidence="1">The sequence shown here is derived from an EMBL/GenBank/DDBJ whole genome shotgun (WGS) entry which is preliminary data.</text>
</comment>
<dbReference type="Proteomes" id="UP001152795">
    <property type="component" value="Unassembled WGS sequence"/>
</dbReference>
<dbReference type="Gene3D" id="3.30.420.10">
    <property type="entry name" value="Ribonuclease H-like superfamily/Ribonuclease H"/>
    <property type="match status" value="1"/>
</dbReference>
<dbReference type="InterPro" id="IPR012337">
    <property type="entry name" value="RNaseH-like_sf"/>
</dbReference>
<proteinExistence type="predicted"/>
<dbReference type="OrthoDB" id="5982381at2759"/>